<gene>
    <name evidence="3" type="ORF">FRX31_002476</name>
</gene>
<dbReference type="PANTHER" id="PTHR33270:SF6">
    <property type="entry name" value="OS02G0448600 PROTEIN"/>
    <property type="match status" value="1"/>
</dbReference>
<proteinExistence type="predicted"/>
<feature type="compositionally biased region" description="Basic residues" evidence="1">
    <location>
        <begin position="39"/>
        <end position="49"/>
    </location>
</feature>
<dbReference type="PANTHER" id="PTHR33270">
    <property type="entry name" value="BNAC05G50380D PROTEIN"/>
    <property type="match status" value="1"/>
</dbReference>
<reference evidence="3 4" key="1">
    <citation type="submission" date="2020-06" db="EMBL/GenBank/DDBJ databases">
        <title>Transcriptomic and genomic resources for Thalictrum thalictroides and T. hernandezii: Facilitating candidate gene discovery in an emerging model plant lineage.</title>
        <authorList>
            <person name="Arias T."/>
            <person name="Riano-Pachon D.M."/>
            <person name="Di Stilio V.S."/>
        </authorList>
    </citation>
    <scope>NUCLEOTIDE SEQUENCE [LARGE SCALE GENOMIC DNA]</scope>
    <source>
        <strain evidence="4">cv. WT478/WT964</strain>
        <tissue evidence="3">Leaves</tissue>
    </source>
</reference>
<dbReference type="InterPro" id="IPR040358">
    <property type="entry name" value="At4g22758-like"/>
</dbReference>
<feature type="domain" description="DUF7054" evidence="2">
    <location>
        <begin position="118"/>
        <end position="182"/>
    </location>
</feature>
<feature type="region of interest" description="Disordered" evidence="1">
    <location>
        <begin position="1"/>
        <end position="49"/>
    </location>
</feature>
<dbReference type="Proteomes" id="UP000554482">
    <property type="component" value="Unassembled WGS sequence"/>
</dbReference>
<dbReference type="InterPro" id="IPR055482">
    <property type="entry name" value="DUF7054"/>
</dbReference>
<evidence type="ECO:0000313" key="4">
    <source>
        <dbReference type="Proteomes" id="UP000554482"/>
    </source>
</evidence>
<dbReference type="Pfam" id="PF23156">
    <property type="entry name" value="DUF7054"/>
    <property type="match status" value="1"/>
</dbReference>
<protein>
    <submittedName>
        <fullName evidence="3">Ppr containing protein</fullName>
    </submittedName>
</protein>
<evidence type="ECO:0000313" key="3">
    <source>
        <dbReference type="EMBL" id="KAF5207937.1"/>
    </source>
</evidence>
<accession>A0A7J6XFS3</accession>
<feature type="non-terminal residue" evidence="3">
    <location>
        <position position="1"/>
    </location>
</feature>
<name>A0A7J6XFS3_THATH</name>
<organism evidence="3 4">
    <name type="scientific">Thalictrum thalictroides</name>
    <name type="common">Rue-anemone</name>
    <name type="synonym">Anemone thalictroides</name>
    <dbReference type="NCBI Taxonomy" id="46969"/>
    <lineage>
        <taxon>Eukaryota</taxon>
        <taxon>Viridiplantae</taxon>
        <taxon>Streptophyta</taxon>
        <taxon>Embryophyta</taxon>
        <taxon>Tracheophyta</taxon>
        <taxon>Spermatophyta</taxon>
        <taxon>Magnoliopsida</taxon>
        <taxon>Ranunculales</taxon>
        <taxon>Ranunculaceae</taxon>
        <taxon>Thalictroideae</taxon>
        <taxon>Thalictrum</taxon>
    </lineage>
</organism>
<sequence>MSEQINNSTSTCRRRRRISSRSHLTTKPPNPSLASSSSSHRRVSLNRRLKPSKPIKVDLQRCHSEPILWTIGVVFDDDVEKSGSKFDGVLYRPYSCMDIFAPPTMSPSVTNSQRYNKDVKVVVNVTVEGSPGPVRTLVKLGASVEDTIKLVVDKYSKEGRSPQLGRDNVSFFDLHHSHFSLE</sequence>
<comment type="caution">
    <text evidence="3">The sequence shown here is derived from an EMBL/GenBank/DDBJ whole genome shotgun (WGS) entry which is preliminary data.</text>
</comment>
<feature type="compositionally biased region" description="Low complexity" evidence="1">
    <location>
        <begin position="1"/>
        <end position="11"/>
    </location>
</feature>
<dbReference type="EMBL" id="JABWDY010000757">
    <property type="protein sequence ID" value="KAF5207937.1"/>
    <property type="molecule type" value="Genomic_DNA"/>
</dbReference>
<dbReference type="OrthoDB" id="1885101at2759"/>
<evidence type="ECO:0000256" key="1">
    <source>
        <dbReference type="SAM" id="MobiDB-lite"/>
    </source>
</evidence>
<evidence type="ECO:0000259" key="2">
    <source>
        <dbReference type="Pfam" id="PF23156"/>
    </source>
</evidence>
<dbReference type="AlphaFoldDB" id="A0A7J6XFS3"/>
<keyword evidence="4" id="KW-1185">Reference proteome</keyword>